<evidence type="ECO:0000256" key="4">
    <source>
        <dbReference type="ARBA" id="ARBA00022833"/>
    </source>
</evidence>
<accession>A0A5B0N577</accession>
<keyword evidence="9" id="KW-1185">Reference proteome</keyword>
<dbReference type="InterPro" id="IPR013087">
    <property type="entry name" value="Znf_C2H2_type"/>
</dbReference>
<keyword evidence="1" id="KW-0479">Metal-binding</keyword>
<dbReference type="Pfam" id="PF12874">
    <property type="entry name" value="zf-met"/>
    <property type="match status" value="1"/>
</dbReference>
<evidence type="ECO:0000256" key="3">
    <source>
        <dbReference type="ARBA" id="ARBA00022771"/>
    </source>
</evidence>
<protein>
    <recommendedName>
        <fullName evidence="6">C2H2-type domain-containing protein</fullName>
    </recommendedName>
</protein>
<evidence type="ECO:0000313" key="8">
    <source>
        <dbReference type="EMBL" id="KAA1132959.1"/>
    </source>
</evidence>
<keyword evidence="4" id="KW-0862">Zinc</keyword>
<reference evidence="9 10" key="1">
    <citation type="submission" date="2019-05" db="EMBL/GenBank/DDBJ databases">
        <title>Emergence of the Ug99 lineage of the wheat stem rust pathogen through somatic hybridization.</title>
        <authorList>
            <person name="Li F."/>
            <person name="Upadhyaya N.M."/>
            <person name="Sperschneider J."/>
            <person name="Matny O."/>
            <person name="Nguyen-Phuc H."/>
            <person name="Mago R."/>
            <person name="Raley C."/>
            <person name="Miller M.E."/>
            <person name="Silverstein K.A.T."/>
            <person name="Henningsen E."/>
            <person name="Hirsch C.D."/>
            <person name="Visser B."/>
            <person name="Pretorius Z.A."/>
            <person name="Steffenson B.J."/>
            <person name="Schwessinger B."/>
            <person name="Dodds P.N."/>
            <person name="Figueroa M."/>
        </authorList>
    </citation>
    <scope>NUCLEOTIDE SEQUENCE [LARGE SCALE GENOMIC DNA]</scope>
    <source>
        <strain evidence="7">21-0</strain>
        <strain evidence="8 10">Ug99</strain>
    </source>
</reference>
<sequence>MIAYTGYCVVVPNDPAYTCCGSNFYDHPDYEHHLLNSSRHHYCQPCGIDFRSARAKQAHLAQSDQHQFCQLCQSDVGSNLRAHCQQSHVQCQKCNLWSRDQAHLRRHLISAHADVYCASCGLLFSQPNNLIMHHRSSVHQPRDVRCPHQACGRSFVSTSALISHFEAGICPSGVNLDDVDEFFSSHCDHQGLFVRRDLIFRRCEWTIESDYEGRFPCPLCPLLFDHPAQLRQHLDSPRHKNRGHKPYICPSQLCRQATFFSLSALLLHREAGHCEMAHKFEFPKLLHRLYNIIAQL</sequence>
<evidence type="ECO:0000256" key="1">
    <source>
        <dbReference type="ARBA" id="ARBA00022723"/>
    </source>
</evidence>
<dbReference type="PANTHER" id="PTHR24379">
    <property type="entry name" value="KRAB AND ZINC FINGER DOMAIN-CONTAINING"/>
    <property type="match status" value="1"/>
</dbReference>
<gene>
    <name evidence="7" type="ORF">PGT21_027177</name>
    <name evidence="8" type="ORF">PGTUg99_011068</name>
</gene>
<feature type="domain" description="C2H2-type" evidence="6">
    <location>
        <begin position="215"/>
        <end position="246"/>
    </location>
</feature>
<dbReference type="Proteomes" id="UP000324748">
    <property type="component" value="Unassembled WGS sequence"/>
</dbReference>
<dbReference type="EMBL" id="VSWC01000118">
    <property type="protein sequence ID" value="KAA1084415.1"/>
    <property type="molecule type" value="Genomic_DNA"/>
</dbReference>
<evidence type="ECO:0000256" key="5">
    <source>
        <dbReference type="PROSITE-ProRule" id="PRU00042"/>
    </source>
</evidence>
<evidence type="ECO:0000259" key="6">
    <source>
        <dbReference type="PROSITE" id="PS50157"/>
    </source>
</evidence>
<dbReference type="PANTHER" id="PTHR24379:SF121">
    <property type="entry name" value="C2H2-TYPE DOMAIN-CONTAINING PROTEIN"/>
    <property type="match status" value="1"/>
</dbReference>
<comment type="caution">
    <text evidence="7">The sequence shown here is derived from an EMBL/GenBank/DDBJ whole genome shotgun (WGS) entry which is preliminary data.</text>
</comment>
<feature type="domain" description="C2H2-type" evidence="6">
    <location>
        <begin position="115"/>
        <end position="144"/>
    </location>
</feature>
<dbReference type="Proteomes" id="UP000325313">
    <property type="component" value="Unassembled WGS sequence"/>
</dbReference>
<name>A0A5B0N577_PUCGR</name>
<dbReference type="InterPro" id="IPR036236">
    <property type="entry name" value="Znf_C2H2_sf"/>
</dbReference>
<dbReference type="SMART" id="SM00355">
    <property type="entry name" value="ZnF_C2H2"/>
    <property type="match status" value="6"/>
</dbReference>
<dbReference type="SUPFAM" id="SSF57667">
    <property type="entry name" value="beta-beta-alpha zinc fingers"/>
    <property type="match status" value="2"/>
</dbReference>
<dbReference type="PROSITE" id="PS50157">
    <property type="entry name" value="ZINC_FINGER_C2H2_2"/>
    <property type="match status" value="2"/>
</dbReference>
<evidence type="ECO:0000313" key="7">
    <source>
        <dbReference type="EMBL" id="KAA1084415.1"/>
    </source>
</evidence>
<dbReference type="Gene3D" id="3.30.160.60">
    <property type="entry name" value="Classic Zinc Finger"/>
    <property type="match status" value="2"/>
</dbReference>
<dbReference type="OrthoDB" id="6077919at2759"/>
<organism evidence="7 9">
    <name type="scientific">Puccinia graminis f. sp. tritici</name>
    <dbReference type="NCBI Taxonomy" id="56615"/>
    <lineage>
        <taxon>Eukaryota</taxon>
        <taxon>Fungi</taxon>
        <taxon>Dikarya</taxon>
        <taxon>Basidiomycota</taxon>
        <taxon>Pucciniomycotina</taxon>
        <taxon>Pucciniomycetes</taxon>
        <taxon>Pucciniales</taxon>
        <taxon>Pucciniaceae</taxon>
        <taxon>Puccinia</taxon>
    </lineage>
</organism>
<dbReference type="GO" id="GO:0008270">
    <property type="term" value="F:zinc ion binding"/>
    <property type="evidence" value="ECO:0007669"/>
    <property type="project" value="UniProtKB-KW"/>
</dbReference>
<keyword evidence="3 5" id="KW-0863">Zinc-finger</keyword>
<keyword evidence="2" id="KW-0677">Repeat</keyword>
<proteinExistence type="predicted"/>
<evidence type="ECO:0000256" key="2">
    <source>
        <dbReference type="ARBA" id="ARBA00022737"/>
    </source>
</evidence>
<dbReference type="AlphaFoldDB" id="A0A5B0N577"/>
<evidence type="ECO:0000313" key="9">
    <source>
        <dbReference type="Proteomes" id="UP000324748"/>
    </source>
</evidence>
<evidence type="ECO:0000313" key="10">
    <source>
        <dbReference type="Proteomes" id="UP000325313"/>
    </source>
</evidence>
<dbReference type="PROSITE" id="PS00028">
    <property type="entry name" value="ZINC_FINGER_C2H2_1"/>
    <property type="match status" value="2"/>
</dbReference>
<dbReference type="EMBL" id="VDEP01000074">
    <property type="protein sequence ID" value="KAA1132959.1"/>
    <property type="molecule type" value="Genomic_DNA"/>
</dbReference>